<dbReference type="InterPro" id="IPR035500">
    <property type="entry name" value="NHR-like_dom_sf"/>
</dbReference>
<evidence type="ECO:0000313" key="7">
    <source>
        <dbReference type="EnsemblMetazoa" id="CJA14600.1"/>
    </source>
</evidence>
<proteinExistence type="inferred from homology"/>
<evidence type="ECO:0000256" key="3">
    <source>
        <dbReference type="ARBA" id="ARBA00023163"/>
    </source>
</evidence>
<evidence type="ECO:0000256" key="4">
    <source>
        <dbReference type="ARBA" id="ARBA00023170"/>
    </source>
</evidence>
<dbReference type="Gene3D" id="1.10.565.10">
    <property type="entry name" value="Retinoid X Receptor"/>
    <property type="match status" value="1"/>
</dbReference>
<dbReference type="AlphaFoldDB" id="A0A8R1DXJ0"/>
<dbReference type="PANTHER" id="PTHR46397">
    <property type="entry name" value="NUCLEAR HORMONE RECEPTOR FAMILY-RELATED"/>
    <property type="match status" value="1"/>
</dbReference>
<evidence type="ECO:0000256" key="1">
    <source>
        <dbReference type="ARBA" id="ARBA00005993"/>
    </source>
</evidence>
<keyword evidence="3" id="KW-0804">Transcription</keyword>
<dbReference type="EnsemblMetazoa" id="CJA14600.1">
    <property type="protein sequence ID" value="CJA14600.1"/>
    <property type="gene ID" value="WBGene00133804"/>
</dbReference>
<dbReference type="PROSITE" id="PS51843">
    <property type="entry name" value="NR_LBD"/>
    <property type="match status" value="1"/>
</dbReference>
<reference evidence="7" key="2">
    <citation type="submission" date="2022-06" db="UniProtKB">
        <authorList>
            <consortium name="EnsemblMetazoa"/>
        </authorList>
    </citation>
    <scope>IDENTIFICATION</scope>
    <source>
        <strain evidence="7">DF5081</strain>
    </source>
</reference>
<dbReference type="Pfam" id="PF00104">
    <property type="entry name" value="Hormone_recep"/>
    <property type="match status" value="1"/>
</dbReference>
<keyword evidence="2" id="KW-0805">Transcription regulation</keyword>
<feature type="region of interest" description="Disordered" evidence="5">
    <location>
        <begin position="52"/>
        <end position="74"/>
    </location>
</feature>
<organism evidence="7 8">
    <name type="scientific">Caenorhabditis japonica</name>
    <dbReference type="NCBI Taxonomy" id="281687"/>
    <lineage>
        <taxon>Eukaryota</taxon>
        <taxon>Metazoa</taxon>
        <taxon>Ecdysozoa</taxon>
        <taxon>Nematoda</taxon>
        <taxon>Chromadorea</taxon>
        <taxon>Rhabditida</taxon>
        <taxon>Rhabditina</taxon>
        <taxon>Rhabditomorpha</taxon>
        <taxon>Rhabditoidea</taxon>
        <taxon>Rhabditidae</taxon>
        <taxon>Peloderinae</taxon>
        <taxon>Caenorhabditis</taxon>
    </lineage>
</organism>
<feature type="domain" description="NR LBD" evidence="6">
    <location>
        <begin position="70"/>
        <end position="308"/>
    </location>
</feature>
<keyword evidence="8" id="KW-1185">Reference proteome</keyword>
<dbReference type="Proteomes" id="UP000005237">
    <property type="component" value="Unassembled WGS sequence"/>
</dbReference>
<evidence type="ECO:0000313" key="8">
    <source>
        <dbReference type="Proteomes" id="UP000005237"/>
    </source>
</evidence>
<comment type="similarity">
    <text evidence="1">Belongs to the nuclear hormone receptor family.</text>
</comment>
<sequence length="308" mass="34841">MAGLTTILTDYVVQQKRDDSRVPKYVLESRKGGLTEVVRGYTTSNYTNYSERAVSVSTTSPTPSRSSTPTDGPEFSTMLNATHDELLGYYVKQVQMATVHRQLEMPEEPHQQFMLSKQINDRLALDICATCPGTDLLEKPDLEVLFRYCSFASLWMDSAWINAGKRDEIPCHDRNAAALTNTKEDDETDDQTTLLNFINHFRSTISSELSRLQLNVVEYAALKAFCIWKLAILDSTLTLKIVAQEQYFGVTSALSKYYQNSETMESFEIATRLADITLMLGSIFNIYQDTLKMYKKLGIECSMDVTSL</sequence>
<accession>A0A8R1DXJ0</accession>
<dbReference type="InterPro" id="IPR000536">
    <property type="entry name" value="Nucl_hrmn_rcpt_lig-bd"/>
</dbReference>
<dbReference type="PANTHER" id="PTHR46397:SF4">
    <property type="entry name" value="NR LBD DOMAIN-CONTAINING PROTEIN-RELATED"/>
    <property type="match status" value="1"/>
</dbReference>
<reference evidence="8" key="1">
    <citation type="submission" date="2010-08" db="EMBL/GenBank/DDBJ databases">
        <authorList>
            <consortium name="Caenorhabditis japonica Sequencing Consortium"/>
            <person name="Wilson R.K."/>
        </authorList>
    </citation>
    <scope>NUCLEOTIDE SEQUENCE [LARGE SCALE GENOMIC DNA]</scope>
    <source>
        <strain evidence="8">DF5081</strain>
    </source>
</reference>
<evidence type="ECO:0000256" key="5">
    <source>
        <dbReference type="SAM" id="MobiDB-lite"/>
    </source>
</evidence>
<keyword evidence="4" id="KW-0675">Receptor</keyword>
<evidence type="ECO:0000259" key="6">
    <source>
        <dbReference type="PROSITE" id="PS51843"/>
    </source>
</evidence>
<dbReference type="SUPFAM" id="SSF48508">
    <property type="entry name" value="Nuclear receptor ligand-binding domain"/>
    <property type="match status" value="1"/>
</dbReference>
<name>A0A8R1DXJ0_CAEJA</name>
<dbReference type="SMART" id="SM00430">
    <property type="entry name" value="HOLI"/>
    <property type="match status" value="1"/>
</dbReference>
<feature type="compositionally biased region" description="Low complexity" evidence="5">
    <location>
        <begin position="57"/>
        <end position="70"/>
    </location>
</feature>
<protein>
    <submittedName>
        <fullName evidence="7">NR LBD domain-containing protein</fullName>
    </submittedName>
</protein>
<evidence type="ECO:0000256" key="2">
    <source>
        <dbReference type="ARBA" id="ARBA00023015"/>
    </source>
</evidence>